<proteinExistence type="inferred from homology"/>
<evidence type="ECO:0000256" key="2">
    <source>
        <dbReference type="ARBA" id="ARBA00022723"/>
    </source>
</evidence>
<dbReference type="InterPro" id="IPR036396">
    <property type="entry name" value="Cyt_P450_sf"/>
</dbReference>
<evidence type="ECO:0000256" key="1">
    <source>
        <dbReference type="ARBA" id="ARBA00010617"/>
    </source>
</evidence>
<gene>
    <name evidence="5" type="ORF">DICVIV_13898</name>
</gene>
<dbReference type="AlphaFoldDB" id="A0A0D8X6M4"/>
<name>A0A0D8X6M4_DICVI</name>
<dbReference type="STRING" id="29172.A0A0D8X6M4"/>
<dbReference type="PANTHER" id="PTHR24300:SF369">
    <property type="entry name" value="CYTOCHROME P450 FAMILY"/>
    <property type="match status" value="1"/>
</dbReference>
<dbReference type="SUPFAM" id="SSF48264">
    <property type="entry name" value="Cytochrome P450"/>
    <property type="match status" value="1"/>
</dbReference>
<reference evidence="5 6" key="1">
    <citation type="submission" date="2013-11" db="EMBL/GenBank/DDBJ databases">
        <title>Draft genome of the bovine lungworm Dictyocaulus viviparus.</title>
        <authorList>
            <person name="Mitreva M."/>
        </authorList>
    </citation>
    <scope>NUCLEOTIDE SEQUENCE [LARGE SCALE GENOMIC DNA]</scope>
    <source>
        <strain evidence="5 6">HannoverDv2000</strain>
    </source>
</reference>
<reference evidence="6" key="2">
    <citation type="journal article" date="2016" name="Sci. Rep.">
        <title>Dictyocaulus viviparus genome, variome and transcriptome elucidate lungworm biology and support future intervention.</title>
        <authorList>
            <person name="McNulty S.N."/>
            <person name="Strube C."/>
            <person name="Rosa B.A."/>
            <person name="Martin J.C."/>
            <person name="Tyagi R."/>
            <person name="Choi Y.J."/>
            <person name="Wang Q."/>
            <person name="Hallsworth Pepin K."/>
            <person name="Zhang X."/>
            <person name="Ozersky P."/>
            <person name="Wilson R.K."/>
            <person name="Sternberg P.W."/>
            <person name="Gasser R.B."/>
            <person name="Mitreva M."/>
        </authorList>
    </citation>
    <scope>NUCLEOTIDE SEQUENCE [LARGE SCALE GENOMIC DNA]</scope>
    <source>
        <strain evidence="6">HannoverDv2000</strain>
    </source>
</reference>
<sequence length="122" mass="14440">MEQWKKWFSFQGFRYGMQLKRMCSGPTPLPIVGNLHVMLQHEPGYTAYEMWRKQYGPIYTYWIGSYPFVMVSDYKTIKDTFIKDGDAYSGKFIFNEIIKQYRVQKKVEVQVVLTAVKGDVNE</sequence>
<comment type="similarity">
    <text evidence="1">Belongs to the cytochrome P450 family.</text>
</comment>
<accession>A0A0D8X6M4</accession>
<dbReference type="EMBL" id="KN717658">
    <property type="protein sequence ID" value="KJH40170.1"/>
    <property type="molecule type" value="Genomic_DNA"/>
</dbReference>
<keyword evidence="3" id="KW-0408">Iron</keyword>
<evidence type="ECO:0000256" key="4">
    <source>
        <dbReference type="ARBA" id="ARBA00023033"/>
    </source>
</evidence>
<evidence type="ECO:0008006" key="7">
    <source>
        <dbReference type="Google" id="ProtNLM"/>
    </source>
</evidence>
<protein>
    <recommendedName>
        <fullName evidence="7">Cytochrome P450</fullName>
    </recommendedName>
</protein>
<dbReference type="InterPro" id="IPR002401">
    <property type="entry name" value="Cyt_P450_E_grp-I"/>
</dbReference>
<dbReference type="InterPro" id="IPR050182">
    <property type="entry name" value="Cytochrome_P450_fam2"/>
</dbReference>
<dbReference type="GO" id="GO:0016712">
    <property type="term" value="F:oxidoreductase activity, acting on paired donors, with incorporation or reduction of molecular oxygen, reduced flavin or flavoprotein as one donor, and incorporation of one atom of oxygen"/>
    <property type="evidence" value="ECO:0007669"/>
    <property type="project" value="TreeGrafter"/>
</dbReference>
<keyword evidence="4" id="KW-0503">Monooxygenase</keyword>
<dbReference type="GO" id="GO:0006082">
    <property type="term" value="P:organic acid metabolic process"/>
    <property type="evidence" value="ECO:0007669"/>
    <property type="project" value="TreeGrafter"/>
</dbReference>
<dbReference type="Gene3D" id="1.10.630.10">
    <property type="entry name" value="Cytochrome P450"/>
    <property type="match status" value="1"/>
</dbReference>
<dbReference type="GO" id="GO:0005737">
    <property type="term" value="C:cytoplasm"/>
    <property type="evidence" value="ECO:0007669"/>
    <property type="project" value="TreeGrafter"/>
</dbReference>
<organism evidence="5 6">
    <name type="scientific">Dictyocaulus viviparus</name>
    <name type="common">Bovine lungworm</name>
    <dbReference type="NCBI Taxonomy" id="29172"/>
    <lineage>
        <taxon>Eukaryota</taxon>
        <taxon>Metazoa</taxon>
        <taxon>Ecdysozoa</taxon>
        <taxon>Nematoda</taxon>
        <taxon>Chromadorea</taxon>
        <taxon>Rhabditida</taxon>
        <taxon>Rhabditina</taxon>
        <taxon>Rhabditomorpha</taxon>
        <taxon>Strongyloidea</taxon>
        <taxon>Metastrongylidae</taxon>
        <taxon>Dictyocaulus</taxon>
    </lineage>
</organism>
<dbReference type="PANTHER" id="PTHR24300">
    <property type="entry name" value="CYTOCHROME P450 508A4-RELATED"/>
    <property type="match status" value="1"/>
</dbReference>
<keyword evidence="6" id="KW-1185">Reference proteome</keyword>
<evidence type="ECO:0000313" key="5">
    <source>
        <dbReference type="EMBL" id="KJH40170.1"/>
    </source>
</evidence>
<dbReference type="PRINTS" id="PR00463">
    <property type="entry name" value="EP450I"/>
</dbReference>
<dbReference type="InterPro" id="IPR001128">
    <property type="entry name" value="Cyt_P450"/>
</dbReference>
<keyword evidence="4" id="KW-0560">Oxidoreductase</keyword>
<dbReference type="OrthoDB" id="5857440at2759"/>
<dbReference type="Proteomes" id="UP000053766">
    <property type="component" value="Unassembled WGS sequence"/>
</dbReference>
<dbReference type="GO" id="GO:0006805">
    <property type="term" value="P:xenobiotic metabolic process"/>
    <property type="evidence" value="ECO:0007669"/>
    <property type="project" value="TreeGrafter"/>
</dbReference>
<dbReference type="Pfam" id="PF00067">
    <property type="entry name" value="p450"/>
    <property type="match status" value="1"/>
</dbReference>
<dbReference type="GO" id="GO:0020037">
    <property type="term" value="F:heme binding"/>
    <property type="evidence" value="ECO:0007669"/>
    <property type="project" value="InterPro"/>
</dbReference>
<dbReference type="GO" id="GO:0005506">
    <property type="term" value="F:iron ion binding"/>
    <property type="evidence" value="ECO:0007669"/>
    <property type="project" value="InterPro"/>
</dbReference>
<evidence type="ECO:0000313" key="6">
    <source>
        <dbReference type="Proteomes" id="UP000053766"/>
    </source>
</evidence>
<evidence type="ECO:0000256" key="3">
    <source>
        <dbReference type="ARBA" id="ARBA00023004"/>
    </source>
</evidence>
<keyword evidence="2" id="KW-0479">Metal-binding</keyword>